<dbReference type="AlphaFoldDB" id="A0A832A819"/>
<feature type="domain" description="HD-GYP" evidence="1">
    <location>
        <begin position="184"/>
        <end position="370"/>
    </location>
</feature>
<proteinExistence type="predicted"/>
<dbReference type="PROSITE" id="PS51832">
    <property type="entry name" value="HD_GYP"/>
    <property type="match status" value="1"/>
</dbReference>
<reference evidence="2" key="1">
    <citation type="journal article" date="2020" name="mSystems">
        <title>Genome- and Community-Level Interaction Insights into Carbon Utilization and Element Cycling Functions of Hydrothermarchaeota in Hydrothermal Sediment.</title>
        <authorList>
            <person name="Zhou Z."/>
            <person name="Liu Y."/>
            <person name="Xu W."/>
            <person name="Pan J."/>
            <person name="Luo Z.H."/>
            <person name="Li M."/>
        </authorList>
    </citation>
    <scope>NUCLEOTIDE SEQUENCE [LARGE SCALE GENOMIC DNA]</scope>
    <source>
        <strain evidence="2">SpSt-456</strain>
    </source>
</reference>
<dbReference type="SMART" id="SM00471">
    <property type="entry name" value="HDc"/>
    <property type="match status" value="1"/>
</dbReference>
<comment type="caution">
    <text evidence="2">The sequence shown here is derived from an EMBL/GenBank/DDBJ whole genome shotgun (WGS) entry which is preliminary data.</text>
</comment>
<accession>A0A832A819</accession>
<dbReference type="InterPro" id="IPR003607">
    <property type="entry name" value="HD/PDEase_dom"/>
</dbReference>
<dbReference type="Gene3D" id="1.10.3210.10">
    <property type="entry name" value="Hypothetical protein af1432"/>
    <property type="match status" value="1"/>
</dbReference>
<dbReference type="CDD" id="cd00077">
    <property type="entry name" value="HDc"/>
    <property type="match status" value="1"/>
</dbReference>
<sequence length="370" mass="42465">MKAPFQGRRAGKNRLRMRAADMAGAAAVAETEYGALDFRKAKKQFLEGPVKIEDLGYVPFPVKFLVPDFMIPCDLFVPVLAKGEELPTFVKVLDRGQFFSEEWRFALKEQRVEMLYAEEGAAVDLDDYFAEILQAFSEDDVTPTWQKALVLYNYGEFLARRLFQDVHDGEVFEKTTQWADAVVGLMQREQAKVSAIYRLFSRDYETFNHSIQVALLAMAFCGYCGWRSEDTARVGVSGLYHDIGKIWVDERILLKPSSLTREEFAHIRRHPQAAYDHLASMDWMNADQLAAVREHHESMDGTGYPQGLKGADIHPYARVLHICDCFDALTTHRPYKKAVTPYKALKLMQSEMRLSFDRHLLYKFIQFLGS</sequence>
<name>A0A832A819_9BACT</name>
<dbReference type="PANTHER" id="PTHR43155:SF2">
    <property type="entry name" value="CYCLIC DI-GMP PHOSPHODIESTERASE PA4108"/>
    <property type="match status" value="1"/>
</dbReference>
<protein>
    <submittedName>
        <fullName evidence="2">HD domain-containing protein</fullName>
    </submittedName>
</protein>
<dbReference type="SUPFAM" id="SSF109604">
    <property type="entry name" value="HD-domain/PDEase-like"/>
    <property type="match status" value="1"/>
</dbReference>
<organism evidence="2">
    <name type="scientific">Desulfacinum infernum</name>
    <dbReference type="NCBI Taxonomy" id="35837"/>
    <lineage>
        <taxon>Bacteria</taxon>
        <taxon>Pseudomonadati</taxon>
        <taxon>Thermodesulfobacteriota</taxon>
        <taxon>Syntrophobacteria</taxon>
        <taxon>Syntrophobacterales</taxon>
        <taxon>Syntrophobacteraceae</taxon>
        <taxon>Desulfacinum</taxon>
    </lineage>
</organism>
<dbReference type="EMBL" id="DSTK01000037">
    <property type="protein sequence ID" value="HFK98105.1"/>
    <property type="molecule type" value="Genomic_DNA"/>
</dbReference>
<evidence type="ECO:0000313" key="2">
    <source>
        <dbReference type="EMBL" id="HFK98105.1"/>
    </source>
</evidence>
<evidence type="ECO:0000259" key="1">
    <source>
        <dbReference type="PROSITE" id="PS51832"/>
    </source>
</evidence>
<dbReference type="InterPro" id="IPR037522">
    <property type="entry name" value="HD_GYP_dom"/>
</dbReference>
<dbReference type="Pfam" id="PF13487">
    <property type="entry name" value="HD_5"/>
    <property type="match status" value="1"/>
</dbReference>
<dbReference type="PANTHER" id="PTHR43155">
    <property type="entry name" value="CYCLIC DI-GMP PHOSPHODIESTERASE PA4108-RELATED"/>
    <property type="match status" value="1"/>
</dbReference>
<gene>
    <name evidence="2" type="ORF">ENS06_12405</name>
</gene>